<keyword evidence="6" id="KW-0472">Membrane</keyword>
<dbReference type="InterPro" id="IPR027417">
    <property type="entry name" value="P-loop_NTPase"/>
</dbReference>
<evidence type="ECO:0000256" key="6">
    <source>
        <dbReference type="ARBA" id="ARBA00023136"/>
    </source>
</evidence>
<name>A0ABV2S6P4_BRAJP</name>
<keyword evidence="5" id="KW-1133">Transmembrane helix</keyword>
<evidence type="ECO:0000313" key="8">
    <source>
        <dbReference type="Proteomes" id="UP001549291"/>
    </source>
</evidence>
<evidence type="ECO:0000256" key="1">
    <source>
        <dbReference type="ARBA" id="ARBA00004651"/>
    </source>
</evidence>
<evidence type="ECO:0000256" key="3">
    <source>
        <dbReference type="ARBA" id="ARBA00022475"/>
    </source>
</evidence>
<reference evidence="7 8" key="1">
    <citation type="submission" date="2024-06" db="EMBL/GenBank/DDBJ databases">
        <title>Genomic Encyclopedia of Type Strains, Phase V (KMG-V): Genome sequencing to study the core and pangenomes of soil and plant-associated prokaryotes.</title>
        <authorList>
            <person name="Whitman W."/>
        </authorList>
    </citation>
    <scope>NUCLEOTIDE SEQUENCE [LARGE SCALE GENOMIC DNA]</scope>
    <source>
        <strain evidence="7 8">USDA 160</strain>
    </source>
</reference>
<keyword evidence="8" id="KW-1185">Reference proteome</keyword>
<dbReference type="InterPro" id="IPR051539">
    <property type="entry name" value="T4SS-coupling_protein"/>
</dbReference>
<evidence type="ECO:0000313" key="7">
    <source>
        <dbReference type="EMBL" id="MET4724859.1"/>
    </source>
</evidence>
<keyword evidence="4" id="KW-0812">Transmembrane</keyword>
<dbReference type="InterPro" id="IPR003688">
    <property type="entry name" value="TraG/VirD4"/>
</dbReference>
<comment type="similarity">
    <text evidence="2">Belongs to the VirD4/TraG family.</text>
</comment>
<evidence type="ECO:0000256" key="2">
    <source>
        <dbReference type="ARBA" id="ARBA00008806"/>
    </source>
</evidence>
<dbReference type="PANTHER" id="PTHR37937:SF1">
    <property type="entry name" value="CONJUGATIVE TRANSFER: DNA TRANSPORT"/>
    <property type="match status" value="1"/>
</dbReference>
<dbReference type="Proteomes" id="UP001549291">
    <property type="component" value="Unassembled WGS sequence"/>
</dbReference>
<dbReference type="Pfam" id="PF02534">
    <property type="entry name" value="T4SS-DNA_transf"/>
    <property type="match status" value="1"/>
</dbReference>
<organism evidence="7 8">
    <name type="scientific">Bradyrhizobium japonicum</name>
    <dbReference type="NCBI Taxonomy" id="375"/>
    <lineage>
        <taxon>Bacteria</taxon>
        <taxon>Pseudomonadati</taxon>
        <taxon>Pseudomonadota</taxon>
        <taxon>Alphaproteobacteria</taxon>
        <taxon>Hyphomicrobiales</taxon>
        <taxon>Nitrobacteraceae</taxon>
        <taxon>Bradyrhizobium</taxon>
    </lineage>
</organism>
<accession>A0ABV2S6P4</accession>
<evidence type="ECO:0000256" key="5">
    <source>
        <dbReference type="ARBA" id="ARBA00022989"/>
    </source>
</evidence>
<dbReference type="SUPFAM" id="SSF52540">
    <property type="entry name" value="P-loop containing nucleoside triphosphate hydrolases"/>
    <property type="match status" value="1"/>
</dbReference>
<sequence length="246" mass="27703">MGQHVYILDPFEELGQESASYKPFSELGLGRFRHIAPDVSQCSDALIINNARDPHWTDAGKNLTRGDVLLTLAERRLPTLRGLRRFLCSTPPEMERRLTAMANTPDFDGIISNIGSTFLGKLTGSPREMQSILSTVQEETAPLDDVLHITERSDFRFADLNTEKLSIFMVLPGMRMGTHFRWLRLIVQQALSVLERAPVPRGELPVRFVLEEFPTLGHMRSLETAAELMAGFGVKLWSVHHKAEAH</sequence>
<comment type="subcellular location">
    <subcellularLocation>
        <location evidence="1">Cell membrane</location>
        <topology evidence="1">Multi-pass membrane protein</topology>
    </subcellularLocation>
</comment>
<protein>
    <submittedName>
        <fullName evidence="7">Type IV secretory pathway TraG/TraD family ATPase VirD4</fullName>
    </submittedName>
</protein>
<gene>
    <name evidence="7" type="ORF">ABIF63_008965</name>
</gene>
<dbReference type="Gene3D" id="3.40.50.300">
    <property type="entry name" value="P-loop containing nucleotide triphosphate hydrolases"/>
    <property type="match status" value="1"/>
</dbReference>
<comment type="caution">
    <text evidence="7">The sequence shown here is derived from an EMBL/GenBank/DDBJ whole genome shotgun (WGS) entry which is preliminary data.</text>
</comment>
<evidence type="ECO:0000256" key="4">
    <source>
        <dbReference type="ARBA" id="ARBA00022692"/>
    </source>
</evidence>
<keyword evidence="3" id="KW-1003">Cell membrane</keyword>
<proteinExistence type="inferred from homology"/>
<dbReference type="PANTHER" id="PTHR37937">
    <property type="entry name" value="CONJUGATIVE TRANSFER: DNA TRANSPORT"/>
    <property type="match status" value="1"/>
</dbReference>
<dbReference type="EMBL" id="JBEPTQ010000002">
    <property type="protein sequence ID" value="MET4724859.1"/>
    <property type="molecule type" value="Genomic_DNA"/>
</dbReference>